<dbReference type="PANTHER" id="PTHR10277:SF9">
    <property type="entry name" value="2-ISOPROPYLMALATE SYNTHASE 1, CHLOROPLASTIC-RELATED"/>
    <property type="match status" value="1"/>
</dbReference>
<evidence type="ECO:0000256" key="1">
    <source>
        <dbReference type="ARBA" id="ARBA00008944"/>
    </source>
</evidence>
<organism evidence="8 9">
    <name type="scientific">Pseudomonas protegens</name>
    <dbReference type="NCBI Taxonomy" id="380021"/>
    <lineage>
        <taxon>Bacteria</taxon>
        <taxon>Pseudomonadati</taxon>
        <taxon>Pseudomonadota</taxon>
        <taxon>Gammaproteobacteria</taxon>
        <taxon>Pseudomonadales</taxon>
        <taxon>Pseudomonadaceae</taxon>
        <taxon>Pseudomonas</taxon>
    </lineage>
</organism>
<dbReference type="PROSITE" id="PS50991">
    <property type="entry name" value="PYR_CT"/>
    <property type="match status" value="1"/>
</dbReference>
<keyword evidence="4" id="KW-0464">Manganese</keyword>
<dbReference type="RefSeq" id="WP_102878783.1">
    <property type="nucleotide sequence ID" value="NZ_LUUE01000001.1"/>
</dbReference>
<evidence type="ECO:0000256" key="2">
    <source>
        <dbReference type="ARBA" id="ARBA00022723"/>
    </source>
</evidence>
<keyword evidence="5" id="KW-0456">Lyase</keyword>
<evidence type="ECO:0000256" key="6">
    <source>
        <dbReference type="NCBIfam" id="TIGR03217"/>
    </source>
</evidence>
<dbReference type="NCBIfam" id="TIGR03217">
    <property type="entry name" value="4OH_2_O_val_ald"/>
    <property type="match status" value="1"/>
</dbReference>
<dbReference type="NCBIfam" id="NF006049">
    <property type="entry name" value="PRK08195.1"/>
    <property type="match status" value="1"/>
</dbReference>
<dbReference type="InterPro" id="IPR012425">
    <property type="entry name" value="DmpG_comm"/>
</dbReference>
<dbReference type="SUPFAM" id="SSF89000">
    <property type="entry name" value="post-HMGL domain-like"/>
    <property type="match status" value="1"/>
</dbReference>
<dbReference type="Gene3D" id="3.20.20.70">
    <property type="entry name" value="Aldolase class I"/>
    <property type="match status" value="1"/>
</dbReference>
<reference evidence="8 9" key="1">
    <citation type="submission" date="2018-06" db="EMBL/GenBank/DDBJ databases">
        <title>Pseudomonas diversity within urban Lake Michigan freshwaters.</title>
        <authorList>
            <person name="Batrich M."/>
            <person name="Hatzopoulos T."/>
            <person name="Putonti C."/>
        </authorList>
    </citation>
    <scope>NUCLEOTIDE SEQUENCE [LARGE SCALE GENOMIC DNA]</scope>
    <source>
        <strain evidence="8 9">MB-090624</strain>
    </source>
</reference>
<comment type="caution">
    <text evidence="8">The sequence shown here is derived from an EMBL/GenBank/DDBJ whole genome shotgun (WGS) entry which is preliminary data.</text>
</comment>
<sequence length="333" mass="35315">MTKVELYDPTLRDGNHALGHRLGLEDISAYCRAVDACGLYCVEVGHGNGLGASSLQLGLAPHSDEAMLSTAREALQQTRLGIHAIPGFARIDHLHMAIEQGVDVLRIACHCTEADITARYIDFVKSRGAEAQGVLMMTHMASARTLLEQARLQVSYGADAIVLMDSAGAYMEQDAFEKVSLLAQELPVPIGFHGHNNLGLAVANSLSAVRAGARLLDGTINGLGAGAGNTPLEVLCAALMKLGLVDEARAFAMIVASEQSTDRIKNAQPHISAMNIVSGLYGVFSGFEKPVLKAAQQHGVAALDIYRVLGKRKVVAGQEDLIIEVAMNLAKAL</sequence>
<dbReference type="Pfam" id="PF07836">
    <property type="entry name" value="DmpG_comm"/>
    <property type="match status" value="1"/>
</dbReference>
<dbReference type="InterPro" id="IPR035685">
    <property type="entry name" value="DRE_TIM_HOA"/>
</dbReference>
<dbReference type="Gene3D" id="1.10.8.60">
    <property type="match status" value="1"/>
</dbReference>
<dbReference type="AlphaFoldDB" id="A0A9Q6IIT9"/>
<dbReference type="CDD" id="cd07943">
    <property type="entry name" value="DRE_TIM_HOA"/>
    <property type="match status" value="1"/>
</dbReference>
<protein>
    <recommendedName>
        <fullName evidence="6">4-hydroxy-2-oxovalerate aldolase</fullName>
        <ecNumber evidence="6">4.1.3.39</ecNumber>
    </recommendedName>
</protein>
<evidence type="ECO:0000256" key="5">
    <source>
        <dbReference type="ARBA" id="ARBA00023239"/>
    </source>
</evidence>
<feature type="domain" description="Pyruvate carboxyltransferase" evidence="7">
    <location>
        <begin position="4"/>
        <end position="255"/>
    </location>
</feature>
<dbReference type="InterPro" id="IPR013785">
    <property type="entry name" value="Aldolase_TIM"/>
</dbReference>
<dbReference type="EC" id="4.1.3.39" evidence="6"/>
<dbReference type="InterPro" id="IPR017629">
    <property type="entry name" value="4OH_2_O-val_aldolase"/>
</dbReference>
<dbReference type="Proteomes" id="UP000248188">
    <property type="component" value="Unassembled WGS sequence"/>
</dbReference>
<comment type="similarity">
    <text evidence="1">Belongs to the 4-hydroxy-2-oxovalerate aldolase family.</text>
</comment>
<accession>A0A9Q6IIT9</accession>
<dbReference type="EMBL" id="QJRN01000004">
    <property type="protein sequence ID" value="PYC40096.1"/>
    <property type="molecule type" value="Genomic_DNA"/>
</dbReference>
<name>A0A9Q6IIT9_9PSED</name>
<dbReference type="SUPFAM" id="SSF51569">
    <property type="entry name" value="Aldolase"/>
    <property type="match status" value="1"/>
</dbReference>
<gene>
    <name evidence="8" type="primary">dmpG</name>
    <name evidence="8" type="ORF">DMX08_08770</name>
</gene>
<evidence type="ECO:0000313" key="8">
    <source>
        <dbReference type="EMBL" id="PYC40096.1"/>
    </source>
</evidence>
<dbReference type="PANTHER" id="PTHR10277">
    <property type="entry name" value="HOMOCITRATE SYNTHASE-RELATED"/>
    <property type="match status" value="1"/>
</dbReference>
<evidence type="ECO:0000259" key="7">
    <source>
        <dbReference type="PROSITE" id="PS50991"/>
    </source>
</evidence>
<proteinExistence type="inferred from homology"/>
<dbReference type="OrthoDB" id="9803573at2"/>
<evidence type="ECO:0000256" key="3">
    <source>
        <dbReference type="ARBA" id="ARBA00022797"/>
    </source>
</evidence>
<keyword evidence="2" id="KW-0479">Metal-binding</keyword>
<dbReference type="InterPro" id="IPR000891">
    <property type="entry name" value="PYR_CT"/>
</dbReference>
<dbReference type="GO" id="GO:0008701">
    <property type="term" value="F:4-hydroxy-2-oxovalerate aldolase activity"/>
    <property type="evidence" value="ECO:0007669"/>
    <property type="project" value="UniProtKB-UniRule"/>
</dbReference>
<dbReference type="GO" id="GO:0003852">
    <property type="term" value="F:2-isopropylmalate synthase activity"/>
    <property type="evidence" value="ECO:0007669"/>
    <property type="project" value="TreeGrafter"/>
</dbReference>
<dbReference type="GO" id="GO:0046872">
    <property type="term" value="F:metal ion binding"/>
    <property type="evidence" value="ECO:0007669"/>
    <property type="project" value="UniProtKB-KW"/>
</dbReference>
<dbReference type="Pfam" id="PF00682">
    <property type="entry name" value="HMGL-like"/>
    <property type="match status" value="1"/>
</dbReference>
<evidence type="ECO:0000313" key="9">
    <source>
        <dbReference type="Proteomes" id="UP000248188"/>
    </source>
</evidence>
<evidence type="ECO:0000256" key="4">
    <source>
        <dbReference type="ARBA" id="ARBA00023211"/>
    </source>
</evidence>
<dbReference type="GO" id="GO:0009098">
    <property type="term" value="P:L-leucine biosynthetic process"/>
    <property type="evidence" value="ECO:0007669"/>
    <property type="project" value="TreeGrafter"/>
</dbReference>
<dbReference type="InterPro" id="IPR050073">
    <property type="entry name" value="2-IPM_HCS-like"/>
</dbReference>
<keyword evidence="3" id="KW-0058">Aromatic hydrocarbons catabolism</keyword>